<accession>A0A4Q5HTW0</accession>
<dbReference type="Proteomes" id="UP000481616">
    <property type="component" value="Unassembled WGS sequence"/>
</dbReference>
<dbReference type="EMBL" id="VVZA01000007">
    <property type="protein sequence ID" value="KAA5405439.1"/>
    <property type="molecule type" value="Genomic_DNA"/>
</dbReference>
<gene>
    <name evidence="2" type="ORF">F2Y51_10485</name>
    <name evidence="1" type="ORF">F2Y58_11670</name>
</gene>
<dbReference type="RefSeq" id="WP_007841849.1">
    <property type="nucleotide sequence ID" value="NZ_RCXK01000008.1"/>
</dbReference>
<sequence length="204" mass="23628">MKSQTSFKYSNKGECQYSIGQNLSEFAPMNYEVKFAFNEKSLDIIIGLATQPDRAYLNTGWLNVNLFIYRNIPSIIITTGYIQVVGSIVVGNITNVNIEDWIDGTDEYVNLVILDDFESYSVQEIRRIRLPMLKTIRNVIKGQIGCFNGEIQNTLEIIKKGFQTPWMIYYTDEECKYVDEKLDILQTGTYIINEPKEKKVHVYF</sequence>
<dbReference type="Proteomes" id="UP000441162">
    <property type="component" value="Unassembled WGS sequence"/>
</dbReference>
<dbReference type="EMBL" id="VVYY01000008">
    <property type="protein sequence ID" value="KAA5398178.1"/>
    <property type="molecule type" value="Genomic_DNA"/>
</dbReference>
<reference evidence="3 4" key="1">
    <citation type="journal article" date="2019" name="Nat. Med.">
        <title>A library of human gut bacterial isolates paired with longitudinal multiomics data enables mechanistic microbiome research.</title>
        <authorList>
            <person name="Poyet M."/>
            <person name="Groussin M."/>
            <person name="Gibbons S.M."/>
            <person name="Avila-Pacheco J."/>
            <person name="Jiang X."/>
            <person name="Kearney S.M."/>
            <person name="Perrotta A.R."/>
            <person name="Berdy B."/>
            <person name="Zhao S."/>
            <person name="Lieberman T.D."/>
            <person name="Swanson P.K."/>
            <person name="Smith M."/>
            <person name="Roesemann S."/>
            <person name="Alexander J.E."/>
            <person name="Rich S.A."/>
            <person name="Livny J."/>
            <person name="Vlamakis H."/>
            <person name="Clish C."/>
            <person name="Bullock K."/>
            <person name="Deik A."/>
            <person name="Scott J."/>
            <person name="Pierce K.A."/>
            <person name="Xavier R.J."/>
            <person name="Alm E.J."/>
        </authorList>
    </citation>
    <scope>NUCLEOTIDE SEQUENCE [LARGE SCALE GENOMIC DNA]</scope>
    <source>
        <strain evidence="1 4">BIOML-A1</strain>
        <strain evidence="2 3">BIOML-A4</strain>
    </source>
</reference>
<evidence type="ECO:0000313" key="2">
    <source>
        <dbReference type="EMBL" id="KAA5405439.1"/>
    </source>
</evidence>
<comment type="caution">
    <text evidence="2">The sequence shown here is derived from an EMBL/GenBank/DDBJ whole genome shotgun (WGS) entry which is preliminary data.</text>
</comment>
<evidence type="ECO:0000313" key="1">
    <source>
        <dbReference type="EMBL" id="KAA5398178.1"/>
    </source>
</evidence>
<proteinExistence type="predicted"/>
<evidence type="ECO:0000313" key="4">
    <source>
        <dbReference type="Proteomes" id="UP000481616"/>
    </source>
</evidence>
<organism evidence="2 3">
    <name type="scientific">Phocaeicola dorei</name>
    <dbReference type="NCBI Taxonomy" id="357276"/>
    <lineage>
        <taxon>Bacteria</taxon>
        <taxon>Pseudomonadati</taxon>
        <taxon>Bacteroidota</taxon>
        <taxon>Bacteroidia</taxon>
        <taxon>Bacteroidales</taxon>
        <taxon>Bacteroidaceae</taxon>
        <taxon>Phocaeicola</taxon>
    </lineage>
</organism>
<dbReference type="AlphaFoldDB" id="A0A4Q5HTW0"/>
<name>A0A4Q5HTW0_9BACT</name>
<evidence type="ECO:0000313" key="3">
    <source>
        <dbReference type="Proteomes" id="UP000441162"/>
    </source>
</evidence>
<protein>
    <submittedName>
        <fullName evidence="2">Uncharacterized protein</fullName>
    </submittedName>
</protein>